<dbReference type="EMBL" id="ABEU02000001">
    <property type="protein sequence ID" value="PNR62515.1"/>
    <property type="molecule type" value="Genomic_DNA"/>
</dbReference>
<name>A0A2K1L904_PHYPA</name>
<reference evidence="4" key="3">
    <citation type="submission" date="2020-12" db="UniProtKB">
        <authorList>
            <consortium name="EnsemblPlants"/>
        </authorList>
    </citation>
    <scope>IDENTIFICATION</scope>
</reference>
<feature type="region of interest" description="Disordered" evidence="1">
    <location>
        <begin position="321"/>
        <end position="343"/>
    </location>
</feature>
<evidence type="ECO:0000313" key="3">
    <source>
        <dbReference type="EMBL" id="PNR62515.1"/>
    </source>
</evidence>
<feature type="region of interest" description="Disordered" evidence="1">
    <location>
        <begin position="56"/>
        <end position="91"/>
    </location>
</feature>
<keyword evidence="5" id="KW-1185">Reference proteome</keyword>
<protein>
    <submittedName>
        <fullName evidence="3 4">Uncharacterized protein</fullName>
    </submittedName>
</protein>
<dbReference type="EnsemblPlants" id="Pp3c1_21300V3.2">
    <property type="protein sequence ID" value="Pp3c1_21300V3.2"/>
    <property type="gene ID" value="Pp3c1_21300"/>
</dbReference>
<evidence type="ECO:0000313" key="2">
    <source>
        <dbReference type="EMBL" id="PNR62512.1"/>
    </source>
</evidence>
<dbReference type="Gramene" id="Pp3c1_21330V3.2">
    <property type="protein sequence ID" value="Pp3c1_21330V3.2"/>
    <property type="gene ID" value="Pp3c1_21330"/>
</dbReference>
<sequence length="343" mass="37083">MEGRRMSTRSRRASPLPVSPIKQALMANVMAAGKGTGKNSTRKVLADKTNATPVAGLVPVKSGKKASAASKKGESTPCGKMRPLEQAETPVMRGEDLLRSLVHSNLAMIQTPSNGVSSQSPQADTPQFRVSTVSAHVGIQEAEAAAELSTASEQAEVIDSSPQNGVASVSERLSSAWVGQDVDDVTEEAGDDASDSDCSVVVNVSSPGVSQHLAASPAPSTVHPTTPETADFKWQRREFVKVKEAEESFDYYEGDDCEEREEYDDEEYEQVDCDDICYGVSRIKVAEGLPEHKGRHIRFNYNSDDEVDIEEVDVLRLRGLPTPRGKHLRFPEDEDVPSPQGGL</sequence>
<dbReference type="PANTHER" id="PTHR47512">
    <property type="entry name" value="EXPRESSED PROTEIN"/>
    <property type="match status" value="1"/>
</dbReference>
<dbReference type="PANTHER" id="PTHR47512:SF3">
    <property type="entry name" value="CHALCONE-FLAVONONE ISOMERASE FAMILY PROTEIN"/>
    <property type="match status" value="1"/>
</dbReference>
<dbReference type="PaxDb" id="3218-PP1S257_51V6.1"/>
<dbReference type="Gramene" id="Pp3c1_21300V3.1">
    <property type="protein sequence ID" value="Pp3c1_21300V3.1"/>
    <property type="gene ID" value="Pp3c1_21300"/>
</dbReference>
<evidence type="ECO:0000256" key="1">
    <source>
        <dbReference type="SAM" id="MobiDB-lite"/>
    </source>
</evidence>
<gene>
    <name evidence="4" type="primary">LOC112285529</name>
    <name evidence="2" type="ORF">PHYPA_000936</name>
    <name evidence="3" type="ORF">PHYPA_000939</name>
</gene>
<evidence type="ECO:0000313" key="5">
    <source>
        <dbReference type="Proteomes" id="UP000006727"/>
    </source>
</evidence>
<proteinExistence type="predicted"/>
<feature type="compositionally biased region" description="Low complexity" evidence="1">
    <location>
        <begin position="146"/>
        <end position="155"/>
    </location>
</feature>
<accession>A0A2K1L904</accession>
<evidence type="ECO:0000313" key="4">
    <source>
        <dbReference type="EnsemblPlants" id="Pp3c1_21300V3.1"/>
    </source>
</evidence>
<dbReference type="Gramene" id="Pp3c1_21300V3.2">
    <property type="protein sequence ID" value="Pp3c1_21300V3.2"/>
    <property type="gene ID" value="Pp3c1_21300"/>
</dbReference>
<dbReference type="Gramene" id="Pp3c1_21330V3.1">
    <property type="protein sequence ID" value="Pp3c1_21330V3.1"/>
    <property type="gene ID" value="Pp3c1_21330"/>
</dbReference>
<organism evidence="3">
    <name type="scientific">Physcomitrium patens</name>
    <name type="common">Spreading-leaved earth moss</name>
    <name type="synonym">Physcomitrella patens</name>
    <dbReference type="NCBI Taxonomy" id="3218"/>
    <lineage>
        <taxon>Eukaryota</taxon>
        <taxon>Viridiplantae</taxon>
        <taxon>Streptophyta</taxon>
        <taxon>Embryophyta</taxon>
        <taxon>Bryophyta</taxon>
        <taxon>Bryophytina</taxon>
        <taxon>Bryopsida</taxon>
        <taxon>Funariidae</taxon>
        <taxon>Funariales</taxon>
        <taxon>Funariaceae</taxon>
        <taxon>Physcomitrium</taxon>
    </lineage>
</organism>
<reference evidence="3 5" key="2">
    <citation type="journal article" date="2018" name="Plant J.">
        <title>The Physcomitrella patens chromosome-scale assembly reveals moss genome structure and evolution.</title>
        <authorList>
            <person name="Lang D."/>
            <person name="Ullrich K.K."/>
            <person name="Murat F."/>
            <person name="Fuchs J."/>
            <person name="Jenkins J."/>
            <person name="Haas F.B."/>
            <person name="Piednoel M."/>
            <person name="Gundlach H."/>
            <person name="Van Bel M."/>
            <person name="Meyberg R."/>
            <person name="Vives C."/>
            <person name="Morata J."/>
            <person name="Symeonidi A."/>
            <person name="Hiss M."/>
            <person name="Muchero W."/>
            <person name="Kamisugi Y."/>
            <person name="Saleh O."/>
            <person name="Blanc G."/>
            <person name="Decker E.L."/>
            <person name="van Gessel N."/>
            <person name="Grimwood J."/>
            <person name="Hayes R.D."/>
            <person name="Graham S.W."/>
            <person name="Gunter L.E."/>
            <person name="McDaniel S.F."/>
            <person name="Hoernstein S.N.W."/>
            <person name="Larsson A."/>
            <person name="Li F.W."/>
            <person name="Perroud P.F."/>
            <person name="Phillips J."/>
            <person name="Ranjan P."/>
            <person name="Rokshar D.S."/>
            <person name="Rothfels C.J."/>
            <person name="Schneider L."/>
            <person name="Shu S."/>
            <person name="Stevenson D.W."/>
            <person name="Thummler F."/>
            <person name="Tillich M."/>
            <person name="Villarreal Aguilar J.C."/>
            <person name="Widiez T."/>
            <person name="Wong G.K."/>
            <person name="Wymore A."/>
            <person name="Zhang Y."/>
            <person name="Zimmer A.D."/>
            <person name="Quatrano R.S."/>
            <person name="Mayer K.F.X."/>
            <person name="Goodstein D."/>
            <person name="Casacuberta J.M."/>
            <person name="Vandepoele K."/>
            <person name="Reski R."/>
            <person name="Cuming A.C."/>
            <person name="Tuskan G.A."/>
            <person name="Maumus F."/>
            <person name="Salse J."/>
            <person name="Schmutz J."/>
            <person name="Rensing S.A."/>
        </authorList>
    </citation>
    <scope>NUCLEOTIDE SEQUENCE [LARGE SCALE GENOMIC DNA]</scope>
    <source>
        <strain evidence="4 5">cv. Gransden 2004</strain>
    </source>
</reference>
<dbReference type="EnsemblPlants" id="Pp3c1_21330V3.1">
    <property type="protein sequence ID" value="Pp3c1_21330V3.1"/>
    <property type="gene ID" value="Pp3c1_21330"/>
</dbReference>
<dbReference type="Proteomes" id="UP000006727">
    <property type="component" value="Chromosome 1"/>
</dbReference>
<dbReference type="EnsemblPlants" id="Pp3c1_21300V3.1">
    <property type="protein sequence ID" value="Pp3c1_21300V3.1"/>
    <property type="gene ID" value="Pp3c1_21300"/>
</dbReference>
<feature type="region of interest" description="Disordered" evidence="1">
    <location>
        <begin position="146"/>
        <end position="166"/>
    </location>
</feature>
<dbReference type="EMBL" id="ABEU02000001">
    <property type="protein sequence ID" value="PNR62512.1"/>
    <property type="molecule type" value="Genomic_DNA"/>
</dbReference>
<dbReference type="GeneID" id="112285529"/>
<dbReference type="RefSeq" id="XP_024382590.1">
    <property type="nucleotide sequence ID" value="XM_024526822.2"/>
</dbReference>
<dbReference type="AlphaFoldDB" id="A0A2K1L904"/>
<dbReference type="OrthoDB" id="162989at2759"/>
<dbReference type="EnsemblPlants" id="Pp3c1_21330V3.2">
    <property type="protein sequence ID" value="Pp3c1_21330V3.2"/>
    <property type="gene ID" value="Pp3c1_21330"/>
</dbReference>
<reference evidence="3 5" key="1">
    <citation type="journal article" date="2008" name="Science">
        <title>The Physcomitrella genome reveals evolutionary insights into the conquest of land by plants.</title>
        <authorList>
            <person name="Rensing S."/>
            <person name="Lang D."/>
            <person name="Zimmer A."/>
            <person name="Terry A."/>
            <person name="Salamov A."/>
            <person name="Shapiro H."/>
            <person name="Nishiyama T."/>
            <person name="Perroud P.-F."/>
            <person name="Lindquist E."/>
            <person name="Kamisugi Y."/>
            <person name="Tanahashi T."/>
            <person name="Sakakibara K."/>
            <person name="Fujita T."/>
            <person name="Oishi K."/>
            <person name="Shin-I T."/>
            <person name="Kuroki Y."/>
            <person name="Toyoda A."/>
            <person name="Suzuki Y."/>
            <person name="Hashimoto A."/>
            <person name="Yamaguchi K."/>
            <person name="Sugano A."/>
            <person name="Kohara Y."/>
            <person name="Fujiyama A."/>
            <person name="Anterola A."/>
            <person name="Aoki S."/>
            <person name="Ashton N."/>
            <person name="Barbazuk W.B."/>
            <person name="Barker E."/>
            <person name="Bennetzen J."/>
            <person name="Bezanilla M."/>
            <person name="Blankenship R."/>
            <person name="Cho S.H."/>
            <person name="Dutcher S."/>
            <person name="Estelle M."/>
            <person name="Fawcett J.A."/>
            <person name="Gundlach H."/>
            <person name="Hanada K."/>
            <person name="Heyl A."/>
            <person name="Hicks K.A."/>
            <person name="Hugh J."/>
            <person name="Lohr M."/>
            <person name="Mayer K."/>
            <person name="Melkozernov A."/>
            <person name="Murata T."/>
            <person name="Nelson D."/>
            <person name="Pils B."/>
            <person name="Prigge M."/>
            <person name="Reiss B."/>
            <person name="Renner T."/>
            <person name="Rombauts S."/>
            <person name="Rushton P."/>
            <person name="Sanderfoot A."/>
            <person name="Schween G."/>
            <person name="Shiu S.-H."/>
            <person name="Stueber K."/>
            <person name="Theodoulou F.L."/>
            <person name="Tu H."/>
            <person name="Van de Peer Y."/>
            <person name="Verrier P.J."/>
            <person name="Waters E."/>
            <person name="Wood A."/>
            <person name="Yang L."/>
            <person name="Cove D."/>
            <person name="Cuming A."/>
            <person name="Hasebe M."/>
            <person name="Lucas S."/>
            <person name="Mishler D.B."/>
            <person name="Reski R."/>
            <person name="Grigoriev I."/>
            <person name="Quatrano R.S."/>
            <person name="Boore J.L."/>
        </authorList>
    </citation>
    <scope>NUCLEOTIDE SEQUENCE [LARGE SCALE GENOMIC DNA]</scope>
    <source>
        <strain evidence="4 5">cv. Gransden 2004</strain>
    </source>
</reference>